<dbReference type="AlphaFoldDB" id="G8XZD5"/>
<dbReference type="Gene3D" id="4.10.240.10">
    <property type="entry name" value="Zn(2)-C6 fungal-type DNA-binding domain"/>
    <property type="match status" value="1"/>
</dbReference>
<dbReference type="PANTHER" id="PTHR31069">
    <property type="entry name" value="OLEATE-ACTIVATED TRANSCRIPTION FACTOR 1-RELATED"/>
    <property type="match status" value="1"/>
</dbReference>
<dbReference type="STRING" id="559304.G8XZD5"/>
<name>G8XZD5_PICSO</name>
<dbReference type="InterPro" id="IPR036864">
    <property type="entry name" value="Zn2-C6_fun-type_DNA-bd_sf"/>
</dbReference>
<evidence type="ECO:0000259" key="7">
    <source>
        <dbReference type="PROSITE" id="PS50048"/>
    </source>
</evidence>
<organism evidence="8 9">
    <name type="scientific">Pichia sorbitophila (strain ATCC MYA-4447 / BCRC 22081 / CBS 7064 / NBRC 10061 / NRRL Y-12695)</name>
    <name type="common">Hybrid yeast</name>
    <dbReference type="NCBI Taxonomy" id="559304"/>
    <lineage>
        <taxon>Eukaryota</taxon>
        <taxon>Fungi</taxon>
        <taxon>Dikarya</taxon>
        <taxon>Ascomycota</taxon>
        <taxon>Saccharomycotina</taxon>
        <taxon>Pichiomycetes</taxon>
        <taxon>Debaryomycetaceae</taxon>
        <taxon>Millerozyma</taxon>
    </lineage>
</organism>
<sequence length="1030" mass="117647">MQLGSIKKRNRPTLSCNVCKRRKVKCDRKQPCTSCIKYNVTSMCQYSVSPSCNDHISGNEAASSNVNASGREEELSAHALSSLLNEDRGGAKENPSLHSELETLKDKIRRIEASITVAPLSSRSRVNGDGGTPGLVSEKPATFDSMFSGAASDNTEMELSKNPFPNGNIREEPFLGHNPVRINTEQLNFYEGCTPLRCGKSNKSMQAFPFSWIAVLHKDKALSASKQVIKANILKKQNKVNAQNEEADEKDTSSKPVINGKGIQTHRASYFAGLTGSNTTTPIDSENVFKELSFHKSSCDDIRYIYHQLKDPFHNPMQSPEITAYLSNPYLLGLSRYEGKLDDLPLRKKIDLLMPCKKVIWVLIRRFFTVVYTYVPILDEESFRSEISRLIGEESYEEQNIESVRIEEDIDLAYLGILFVVLRMSYLTALSNIPSINSSRLYCADESEEVVQMKYILSHPIHTDLPDVAKECFNTFNTANCHSLQVMQCGLFLRIYKMLAPELGDGIDVSSVHVMNSTLIQMAYSMGLHREPDNFPMVYTDPKENNLRRKIWFFLILDDIVQGIQFGSPLGVNYKYVDSKIPFYSPGNENIRDHTLEKYAVSSFAYFRRFHTVIMKIFDMALDVKNSPQLKDISEALNDLEIFINNFYGRLEHFMRPYDPNEYKYHFVKILKCKNYMNLKGLCFYMYHSLFLHYEKKNDLAYTYFYMKKMCLQIIGDFYSQITSLAYHSDKNFGDGADFILTPIMLCVGHRCMHFFVSQLVRFWCTVLSMKKSASHETKMQYDDNYRRTFLLTESIAKKFESLSMVYLADISRLSCRYFYAWRGTKAYNYFLHLFSNKENLLEISDTCRNVNYTIEMLQEIDSFCEDGLSKIENYKAESSYYGIFRATSHTSYNEGSLSTNSSSNNAVFSDYSKRSGSTPSTPSFSSDYQNSQQSQCIGILNSQELDKIWLSLTAKNEDRLPKMGQGPGASVPNPQVNNSIKSFDGSSIPLSIDEETVRSPSIPQLEFPMNDFYQDVFGELPLESFLYSP</sequence>
<evidence type="ECO:0000256" key="1">
    <source>
        <dbReference type="ARBA" id="ARBA00022723"/>
    </source>
</evidence>
<dbReference type="GO" id="GO:0045944">
    <property type="term" value="P:positive regulation of transcription by RNA polymerase II"/>
    <property type="evidence" value="ECO:0007669"/>
    <property type="project" value="TreeGrafter"/>
</dbReference>
<feature type="domain" description="Zn(2)-C6 fungal-type" evidence="7">
    <location>
        <begin position="15"/>
        <end position="46"/>
    </location>
</feature>
<evidence type="ECO:0000313" key="9">
    <source>
        <dbReference type="Proteomes" id="UP000005222"/>
    </source>
</evidence>
<accession>G8XZD5</accession>
<keyword evidence="2" id="KW-0805">Transcription regulation</keyword>
<feature type="compositionally biased region" description="Low complexity" evidence="6">
    <location>
        <begin position="916"/>
        <end position="927"/>
    </location>
</feature>
<keyword evidence="1" id="KW-0479">Metal-binding</keyword>
<keyword evidence="4" id="KW-0804">Transcription</keyword>
<dbReference type="SUPFAM" id="SSF57701">
    <property type="entry name" value="Zn2/Cys6 DNA-binding domain"/>
    <property type="match status" value="1"/>
</dbReference>
<dbReference type="InterPro" id="IPR007219">
    <property type="entry name" value="XnlR_reg_dom"/>
</dbReference>
<keyword evidence="5" id="KW-0539">Nucleus</keyword>
<reference evidence="8 9" key="1">
    <citation type="journal article" date="2012" name="G3 (Bethesda)">
        <title>Pichia sorbitophila, an interspecies yeast hybrid reveals early steps of genome resolution following polyploidization.</title>
        <authorList>
            <person name="Leh Louis V."/>
            <person name="Despons L."/>
            <person name="Friedrich A."/>
            <person name="Martin T."/>
            <person name="Durrens P."/>
            <person name="Casaregola S."/>
            <person name="Neuveglise C."/>
            <person name="Fairhead C."/>
            <person name="Marck C."/>
            <person name="Cruz J.A."/>
            <person name="Straub M.L."/>
            <person name="Kugler V."/>
            <person name="Sacerdot C."/>
            <person name="Uzunov Z."/>
            <person name="Thierry A."/>
            <person name="Weiss S."/>
            <person name="Bleykasten C."/>
            <person name="De Montigny J."/>
            <person name="Jacques N."/>
            <person name="Jung P."/>
            <person name="Lemaire M."/>
            <person name="Mallet S."/>
            <person name="Morel G."/>
            <person name="Richard G.F."/>
            <person name="Sarkar A."/>
            <person name="Savel G."/>
            <person name="Schacherer J."/>
            <person name="Seret M.L."/>
            <person name="Talla E."/>
            <person name="Samson G."/>
            <person name="Jubin C."/>
            <person name="Poulain J."/>
            <person name="Vacherie B."/>
            <person name="Barbe V."/>
            <person name="Pelletier E."/>
            <person name="Sherman D.J."/>
            <person name="Westhof E."/>
            <person name="Weissenbach J."/>
            <person name="Baret P.V."/>
            <person name="Wincker P."/>
            <person name="Gaillardin C."/>
            <person name="Dujon B."/>
            <person name="Souciet J.L."/>
        </authorList>
    </citation>
    <scope>NUCLEOTIDE SEQUENCE [LARGE SCALE GENOMIC DNA]</scope>
    <source>
        <strain evidence="9">ATCC MYA-4447 / BCRC 22081 / CBS 7064 / NBRC 10061 / NRRL Y-12695</strain>
    </source>
</reference>
<evidence type="ECO:0000313" key="8">
    <source>
        <dbReference type="EMBL" id="CCE87044.1"/>
    </source>
</evidence>
<evidence type="ECO:0000256" key="5">
    <source>
        <dbReference type="ARBA" id="ARBA00023242"/>
    </source>
</evidence>
<keyword evidence="9" id="KW-1185">Reference proteome</keyword>
<dbReference type="PANTHER" id="PTHR31069:SF12">
    <property type="entry name" value="TRANSCRIPTION FACTOR DOMAIN-CONTAINING PROTEIN"/>
    <property type="match status" value="1"/>
</dbReference>
<dbReference type="GO" id="GO:0006351">
    <property type="term" value="P:DNA-templated transcription"/>
    <property type="evidence" value="ECO:0007669"/>
    <property type="project" value="InterPro"/>
</dbReference>
<dbReference type="Pfam" id="PF04082">
    <property type="entry name" value="Fungal_trans"/>
    <property type="match status" value="1"/>
</dbReference>
<evidence type="ECO:0000256" key="4">
    <source>
        <dbReference type="ARBA" id="ARBA00023163"/>
    </source>
</evidence>
<dbReference type="SMART" id="SM00066">
    <property type="entry name" value="GAL4"/>
    <property type="match status" value="1"/>
</dbReference>
<feature type="region of interest" description="Disordered" evidence="6">
    <location>
        <begin position="911"/>
        <end position="930"/>
    </location>
</feature>
<dbReference type="GO" id="GO:0005634">
    <property type="term" value="C:nucleus"/>
    <property type="evidence" value="ECO:0007669"/>
    <property type="project" value="TreeGrafter"/>
</dbReference>
<evidence type="ECO:0000256" key="3">
    <source>
        <dbReference type="ARBA" id="ARBA00023125"/>
    </source>
</evidence>
<dbReference type="InterPro" id="IPR001138">
    <property type="entry name" value="Zn2Cys6_DnaBD"/>
</dbReference>
<evidence type="ECO:0000256" key="2">
    <source>
        <dbReference type="ARBA" id="ARBA00023015"/>
    </source>
</evidence>
<dbReference type="GO" id="GO:0000978">
    <property type="term" value="F:RNA polymerase II cis-regulatory region sequence-specific DNA binding"/>
    <property type="evidence" value="ECO:0007669"/>
    <property type="project" value="TreeGrafter"/>
</dbReference>
<keyword evidence="3" id="KW-0238">DNA-binding</keyword>
<dbReference type="GO" id="GO:0000981">
    <property type="term" value="F:DNA-binding transcription factor activity, RNA polymerase II-specific"/>
    <property type="evidence" value="ECO:0007669"/>
    <property type="project" value="InterPro"/>
</dbReference>
<dbReference type="eggNOG" id="ENOG502QRPQ">
    <property type="taxonomic scope" value="Eukaryota"/>
</dbReference>
<feature type="region of interest" description="Disordered" evidence="6">
    <location>
        <begin position="240"/>
        <end position="259"/>
    </location>
</feature>
<dbReference type="PROSITE" id="PS00463">
    <property type="entry name" value="ZN2_CY6_FUNGAL_1"/>
    <property type="match status" value="1"/>
</dbReference>
<evidence type="ECO:0000256" key="6">
    <source>
        <dbReference type="SAM" id="MobiDB-lite"/>
    </source>
</evidence>
<dbReference type="OrthoDB" id="2943660at2759"/>
<dbReference type="OMA" id="LSCNYCK"/>
<proteinExistence type="predicted"/>
<dbReference type="HOGENOM" id="CLU_005934_0_0_1"/>
<dbReference type="Pfam" id="PF00172">
    <property type="entry name" value="Zn_clus"/>
    <property type="match status" value="1"/>
</dbReference>
<dbReference type="InParanoid" id="G8XZD5"/>
<dbReference type="GO" id="GO:0008270">
    <property type="term" value="F:zinc ion binding"/>
    <property type="evidence" value="ECO:0007669"/>
    <property type="project" value="InterPro"/>
</dbReference>
<dbReference type="CDD" id="cd00067">
    <property type="entry name" value="GAL4"/>
    <property type="match status" value="1"/>
</dbReference>
<protein>
    <submittedName>
        <fullName evidence="8">Piso0_005581 protein</fullName>
    </submittedName>
</protein>
<dbReference type="InterPro" id="IPR050675">
    <property type="entry name" value="OAF3"/>
</dbReference>
<gene>
    <name evidence="8" type="primary">Piso0_005581</name>
    <name evidence="8" type="ORF">GNLVRS01_PISO0N18053g</name>
</gene>
<dbReference type="CDD" id="cd12148">
    <property type="entry name" value="fungal_TF_MHR"/>
    <property type="match status" value="1"/>
</dbReference>
<dbReference type="PROSITE" id="PS50048">
    <property type="entry name" value="ZN2_CY6_FUNGAL_2"/>
    <property type="match status" value="1"/>
</dbReference>
<dbReference type="FunCoup" id="G8XZD5">
    <property type="interactions" value="805"/>
</dbReference>
<dbReference type="Proteomes" id="UP000005222">
    <property type="component" value="Chromosome N"/>
</dbReference>
<dbReference type="EMBL" id="FO082046">
    <property type="protein sequence ID" value="CCE87044.1"/>
    <property type="molecule type" value="Genomic_DNA"/>
</dbReference>